<feature type="region of interest" description="Disordered" evidence="1">
    <location>
        <begin position="1"/>
        <end position="238"/>
    </location>
</feature>
<evidence type="ECO:0000313" key="2">
    <source>
        <dbReference type="EMBL" id="KAK9851872.1"/>
    </source>
</evidence>
<feature type="compositionally biased region" description="Basic and acidic residues" evidence="1">
    <location>
        <begin position="148"/>
        <end position="169"/>
    </location>
</feature>
<feature type="compositionally biased region" description="Low complexity" evidence="1">
    <location>
        <begin position="206"/>
        <end position="220"/>
    </location>
</feature>
<feature type="compositionally biased region" description="Polar residues" evidence="1">
    <location>
        <begin position="185"/>
        <end position="201"/>
    </location>
</feature>
<sequence length="238" mass="24560">MWGADYQGETGGAYPRTPQPSMAMASLSAGLSQSFGRDTTISEEAEGAPQALPGHLPPIQSDTPTTALSLEPASPETKGPHQSAAGPIVNGSAPEGSIPTEPVQTPRAAGTLKRYTSDIGGAPTPAGGASHLKGVPDPSDWQLGMPHPDADNRHEKGVPDPSDWGRERSTPAGGEAHSRGVPDPSGTNAGWSPRSSGNTNFGVKLRPVSKSPPKSASARPTLDHHRSTSPPMNISPRR</sequence>
<protein>
    <submittedName>
        <fullName evidence="2">Uncharacterized protein</fullName>
    </submittedName>
</protein>
<gene>
    <name evidence="2" type="ORF">WJX84_011848</name>
</gene>
<evidence type="ECO:0000256" key="1">
    <source>
        <dbReference type="SAM" id="MobiDB-lite"/>
    </source>
</evidence>
<reference evidence="2 3" key="1">
    <citation type="journal article" date="2024" name="Nat. Commun.">
        <title>Phylogenomics reveals the evolutionary origins of lichenization in chlorophyte algae.</title>
        <authorList>
            <person name="Puginier C."/>
            <person name="Libourel C."/>
            <person name="Otte J."/>
            <person name="Skaloud P."/>
            <person name="Haon M."/>
            <person name="Grisel S."/>
            <person name="Petersen M."/>
            <person name="Berrin J.G."/>
            <person name="Delaux P.M."/>
            <person name="Dal Grande F."/>
            <person name="Keller J."/>
        </authorList>
    </citation>
    <scope>NUCLEOTIDE SEQUENCE [LARGE SCALE GENOMIC DNA]</scope>
    <source>
        <strain evidence="2 3">SAG 2523</strain>
    </source>
</reference>
<organism evidence="2 3">
    <name type="scientific">Apatococcus fuscideae</name>
    <dbReference type="NCBI Taxonomy" id="2026836"/>
    <lineage>
        <taxon>Eukaryota</taxon>
        <taxon>Viridiplantae</taxon>
        <taxon>Chlorophyta</taxon>
        <taxon>core chlorophytes</taxon>
        <taxon>Trebouxiophyceae</taxon>
        <taxon>Chlorellales</taxon>
        <taxon>Chlorellaceae</taxon>
        <taxon>Apatococcus</taxon>
    </lineage>
</organism>
<comment type="caution">
    <text evidence="2">The sequence shown here is derived from an EMBL/GenBank/DDBJ whole genome shotgun (WGS) entry which is preliminary data.</text>
</comment>
<evidence type="ECO:0000313" key="3">
    <source>
        <dbReference type="Proteomes" id="UP001485043"/>
    </source>
</evidence>
<name>A0AAW1SPH4_9CHLO</name>
<dbReference type="Proteomes" id="UP001485043">
    <property type="component" value="Unassembled WGS sequence"/>
</dbReference>
<proteinExistence type="predicted"/>
<accession>A0AAW1SPH4</accession>
<feature type="compositionally biased region" description="Low complexity" evidence="1">
    <location>
        <begin position="21"/>
        <end position="34"/>
    </location>
</feature>
<dbReference type="EMBL" id="JALJOV010001220">
    <property type="protein sequence ID" value="KAK9851872.1"/>
    <property type="molecule type" value="Genomic_DNA"/>
</dbReference>
<keyword evidence="3" id="KW-1185">Reference proteome</keyword>
<dbReference type="AlphaFoldDB" id="A0AAW1SPH4"/>